<keyword evidence="2" id="KW-1185">Reference proteome</keyword>
<gene>
    <name evidence="1" type="ORF">N7494_005097</name>
</gene>
<sequence>MKSDYEGPALSPLRDFDWEKTQPMQFRPFRGNDRYNLTMALENLDPSELILIDNTYKDRLEIRKKIIQQHHDIVVAVNDSSTADPRTRIAVSELYSFIFGTYLPTRYPDIFEVYQSTETKCEIFESHITGQKWPTSLSASTPTIRALEILAQTVDEDFLILLPEPEPAAPSGQPKYILQGYANCYPAGFNTREKLGLRLADIHSPVPGYMEKLERSMDRFFARIEPGRFVKRVSWSITSEAELFAAFGSIHGPAFPGNVDQRIMKPENLKLDQTLLRCERQTLHRLPKSKAVVFGFHTYTYPVRQIKDEGLGRDLAIAIDGLKKGNSPAMFEYKNANSQFLADFSTGRPQKVAGGPDYNNPEFWDDLESQPVRRPRVLHLGLSQLGLKLRDACVERHWNGNGIVNVDFSGEAVRLGQAYESQKPPSEAMHWQRADLLSWSHVSDLLPFAPFDVILDKSTSNAIATATDRHFASTDDLSQICPAVRELLDARPSIALSPVELLGLQLVPLTQKGTTWIVMSYSTFRFGGNSILAQYWTLRSRTPLKAPAGPVSSSAYTPDVFHWIYILDRK</sequence>
<dbReference type="InterPro" id="IPR021848">
    <property type="entry name" value="HODM_asu-like"/>
</dbReference>
<protein>
    <submittedName>
        <fullName evidence="1">Uncharacterized protein</fullName>
    </submittedName>
</protein>
<dbReference type="EMBL" id="JAQIZZ010000004">
    <property type="protein sequence ID" value="KAJ5543818.1"/>
    <property type="molecule type" value="Genomic_DNA"/>
</dbReference>
<name>A0AAD6CXI3_9EURO</name>
<comment type="caution">
    <text evidence="1">The sequence shown here is derived from an EMBL/GenBank/DDBJ whole genome shotgun (WGS) entry which is preliminary data.</text>
</comment>
<organism evidence="1 2">
    <name type="scientific">Penicillium frequentans</name>
    <dbReference type="NCBI Taxonomy" id="3151616"/>
    <lineage>
        <taxon>Eukaryota</taxon>
        <taxon>Fungi</taxon>
        <taxon>Dikarya</taxon>
        <taxon>Ascomycota</taxon>
        <taxon>Pezizomycotina</taxon>
        <taxon>Eurotiomycetes</taxon>
        <taxon>Eurotiomycetidae</taxon>
        <taxon>Eurotiales</taxon>
        <taxon>Aspergillaceae</taxon>
        <taxon>Penicillium</taxon>
    </lineage>
</organism>
<dbReference type="AlphaFoldDB" id="A0AAD6CXI3"/>
<dbReference type="InterPro" id="IPR029063">
    <property type="entry name" value="SAM-dependent_MTases_sf"/>
</dbReference>
<reference evidence="1 2" key="1">
    <citation type="journal article" date="2023" name="IMA Fungus">
        <title>Comparative genomic study of the Penicillium genus elucidates a diverse pangenome and 15 lateral gene transfer events.</title>
        <authorList>
            <person name="Petersen C."/>
            <person name="Sorensen T."/>
            <person name="Nielsen M.R."/>
            <person name="Sondergaard T.E."/>
            <person name="Sorensen J.L."/>
            <person name="Fitzpatrick D.A."/>
            <person name="Frisvad J.C."/>
            <person name="Nielsen K.L."/>
        </authorList>
    </citation>
    <scope>NUCLEOTIDE SEQUENCE [LARGE SCALE GENOMIC DNA]</scope>
    <source>
        <strain evidence="1 2">IBT 35679</strain>
    </source>
</reference>
<evidence type="ECO:0000313" key="2">
    <source>
        <dbReference type="Proteomes" id="UP001220324"/>
    </source>
</evidence>
<proteinExistence type="predicted"/>
<dbReference type="Proteomes" id="UP001220324">
    <property type="component" value="Unassembled WGS sequence"/>
</dbReference>
<evidence type="ECO:0000313" key="1">
    <source>
        <dbReference type="EMBL" id="KAJ5543818.1"/>
    </source>
</evidence>
<dbReference type="Gene3D" id="3.40.50.150">
    <property type="entry name" value="Vaccinia Virus protein VP39"/>
    <property type="match status" value="1"/>
</dbReference>
<accession>A0AAD6CXI3</accession>
<dbReference type="Pfam" id="PF11927">
    <property type="entry name" value="HODM_asu-like"/>
    <property type="match status" value="1"/>
</dbReference>